<evidence type="ECO:0000256" key="1">
    <source>
        <dbReference type="ARBA" id="ARBA00008645"/>
    </source>
</evidence>
<comment type="catalytic activity">
    <reaction evidence="11">
        <text>1-octadecanoyl-2-(5Z,8Z,11Z,14Z-eicosatetraenoyl)-sn-glycerol + H2O = 2-(5Z,8Z,11Z,14Z-eicosatetraenoyl)-glycerol + octadecanoate + H(+)</text>
        <dbReference type="Rhea" id="RHEA:38507"/>
        <dbReference type="ChEBI" id="CHEBI:15377"/>
        <dbReference type="ChEBI" id="CHEBI:15378"/>
        <dbReference type="ChEBI" id="CHEBI:25629"/>
        <dbReference type="ChEBI" id="CHEBI:52392"/>
        <dbReference type="ChEBI" id="CHEBI:75728"/>
    </reaction>
</comment>
<evidence type="ECO:0000259" key="12">
    <source>
        <dbReference type="Pfam" id="PF00561"/>
    </source>
</evidence>
<dbReference type="SUPFAM" id="SSF53474">
    <property type="entry name" value="alpha/beta-Hydrolases"/>
    <property type="match status" value="1"/>
</dbReference>
<comment type="catalytic activity">
    <reaction evidence="10">
        <text>1-octadecanoyl-2-(9Z-octadecenoyl)-sn-glycerol + H2O = 2-(9Z-octadecenoyl)-glycerol + octadecanoate + H(+)</text>
        <dbReference type="Rhea" id="RHEA:77103"/>
        <dbReference type="ChEBI" id="CHEBI:15377"/>
        <dbReference type="ChEBI" id="CHEBI:15378"/>
        <dbReference type="ChEBI" id="CHEBI:25629"/>
        <dbReference type="ChEBI" id="CHEBI:73990"/>
        <dbReference type="ChEBI" id="CHEBI:75468"/>
    </reaction>
</comment>
<dbReference type="PANTHER" id="PTHR46118:SF4">
    <property type="entry name" value="PROTEIN ABHD11"/>
    <property type="match status" value="1"/>
</dbReference>
<feature type="domain" description="AB hydrolase-1" evidence="12">
    <location>
        <begin position="23"/>
        <end position="125"/>
    </location>
</feature>
<evidence type="ECO:0000256" key="4">
    <source>
        <dbReference type="ARBA" id="ARBA00042703"/>
    </source>
</evidence>
<comment type="caution">
    <text evidence="13">The sequence shown here is derived from an EMBL/GenBank/DDBJ whole genome shotgun (WGS) entry which is preliminary data.</text>
</comment>
<dbReference type="Pfam" id="PF00561">
    <property type="entry name" value="Abhydrolase_1"/>
    <property type="match status" value="1"/>
</dbReference>
<dbReference type="STRING" id="46835.A0A504Y9J1"/>
<protein>
    <recommendedName>
        <fullName evidence="7">sn-1-specific diacylglycerol lipase ABHD11</fullName>
        <ecNumber evidence="3">3.1.1.116</ecNumber>
    </recommendedName>
    <alternativeName>
        <fullName evidence="4">Alpha/beta hydrolase domain-containing protein 11</fullName>
    </alternativeName>
</protein>
<evidence type="ECO:0000256" key="3">
    <source>
        <dbReference type="ARBA" id="ARBA00026104"/>
    </source>
</evidence>
<dbReference type="InterPro" id="IPR000073">
    <property type="entry name" value="AB_hydrolase_1"/>
</dbReference>
<evidence type="ECO:0000256" key="8">
    <source>
        <dbReference type="ARBA" id="ARBA00048283"/>
    </source>
</evidence>
<proteinExistence type="inferred from homology"/>
<organism evidence="13 14">
    <name type="scientific">Fasciola gigantica</name>
    <name type="common">Giant liver fluke</name>
    <dbReference type="NCBI Taxonomy" id="46835"/>
    <lineage>
        <taxon>Eukaryota</taxon>
        <taxon>Metazoa</taxon>
        <taxon>Spiralia</taxon>
        <taxon>Lophotrochozoa</taxon>
        <taxon>Platyhelminthes</taxon>
        <taxon>Trematoda</taxon>
        <taxon>Digenea</taxon>
        <taxon>Plagiorchiida</taxon>
        <taxon>Echinostomata</taxon>
        <taxon>Echinostomatoidea</taxon>
        <taxon>Fasciolidae</taxon>
        <taxon>Fasciola</taxon>
    </lineage>
</organism>
<evidence type="ECO:0000256" key="9">
    <source>
        <dbReference type="ARBA" id="ARBA00048504"/>
    </source>
</evidence>
<reference evidence="13 14" key="1">
    <citation type="submission" date="2019-04" db="EMBL/GenBank/DDBJ databases">
        <title>Annotation for the trematode Fasciola gigantica.</title>
        <authorList>
            <person name="Choi Y.-J."/>
        </authorList>
    </citation>
    <scope>NUCLEOTIDE SEQUENCE [LARGE SCALE GENOMIC DNA]</scope>
    <source>
        <strain evidence="13">Uganda_cow_1</strain>
    </source>
</reference>
<comment type="catalytic activity">
    <reaction evidence="9">
        <text>1,2-didecanoylglycerol + H2O = decanoylglycerol + decanoate + H(+)</text>
        <dbReference type="Rhea" id="RHEA:48596"/>
        <dbReference type="ChEBI" id="CHEBI:11152"/>
        <dbReference type="ChEBI" id="CHEBI:15377"/>
        <dbReference type="ChEBI" id="CHEBI:15378"/>
        <dbReference type="ChEBI" id="CHEBI:27689"/>
        <dbReference type="ChEBI" id="CHEBI:90605"/>
    </reaction>
</comment>
<evidence type="ECO:0000313" key="13">
    <source>
        <dbReference type="EMBL" id="TPP58232.1"/>
    </source>
</evidence>
<evidence type="ECO:0000256" key="7">
    <source>
        <dbReference type="ARBA" id="ARBA00044064"/>
    </source>
</evidence>
<keyword evidence="2 13" id="KW-0378">Hydrolase</keyword>
<dbReference type="InterPro" id="IPR029058">
    <property type="entry name" value="AB_hydrolase_fold"/>
</dbReference>
<gene>
    <name evidence="13" type="ORF">FGIG_01696</name>
</gene>
<sequence>MASALQLSYSLLRSKDPLLKCSMILCHGLFGSKQNWKTMSHALHKKRCGSICSLDLRNHGRSPHSSEMSYIQMASDVIQLANTLSLEDICLVGHSMGGKVAMCAALLKPEKFQKLVVIDSCPVFSHGAHGMMSHLRLMIETDLYRAERESDGSLADIRGYLMDAWKEAVPRHRMVLLYPIDQLQTGTTDTAVSAGASGLVNTQNWLTVLVDL</sequence>
<comment type="catalytic activity">
    <reaction evidence="6">
        <text>a 1,3-diacyl-sn-glycerol + H2O = a 1-acyl-sn-glycerol + a fatty acid + H(+)</text>
        <dbReference type="Rhea" id="RHEA:38503"/>
        <dbReference type="ChEBI" id="CHEBI:15377"/>
        <dbReference type="ChEBI" id="CHEBI:15378"/>
        <dbReference type="ChEBI" id="CHEBI:28868"/>
        <dbReference type="ChEBI" id="CHEBI:64683"/>
        <dbReference type="ChEBI" id="CHEBI:77272"/>
    </reaction>
</comment>
<dbReference type="AlphaFoldDB" id="A0A504Y9J1"/>
<evidence type="ECO:0000313" key="14">
    <source>
        <dbReference type="Proteomes" id="UP000316759"/>
    </source>
</evidence>
<dbReference type="GO" id="GO:0052689">
    <property type="term" value="F:carboxylic ester hydrolase activity"/>
    <property type="evidence" value="ECO:0007669"/>
    <property type="project" value="TreeGrafter"/>
</dbReference>
<dbReference type="Proteomes" id="UP000316759">
    <property type="component" value="Unassembled WGS sequence"/>
</dbReference>
<dbReference type="EMBL" id="SUNJ01012230">
    <property type="protein sequence ID" value="TPP58232.1"/>
    <property type="molecule type" value="Genomic_DNA"/>
</dbReference>
<evidence type="ECO:0000256" key="6">
    <source>
        <dbReference type="ARBA" id="ARBA00043742"/>
    </source>
</evidence>
<comment type="catalytic activity">
    <reaction evidence="8">
        <text>1-octadecanoyl-2-(4Z,7Z,10Z,13Z,16Z,19Z-docosahexaenoyl)-sn-glycerol + H2O = 2-(4Z,7Z,10Z,13Z,16Z,19Z-docosahexaenoyl)-glycerol + octadecanoate + H(+)</text>
        <dbReference type="Rhea" id="RHEA:77107"/>
        <dbReference type="ChEBI" id="CHEBI:15377"/>
        <dbReference type="ChEBI" id="CHEBI:15378"/>
        <dbReference type="ChEBI" id="CHEBI:25629"/>
        <dbReference type="ChEBI" id="CHEBI:77129"/>
        <dbReference type="ChEBI" id="CHEBI:186738"/>
    </reaction>
</comment>
<evidence type="ECO:0000256" key="10">
    <source>
        <dbReference type="ARBA" id="ARBA00048513"/>
    </source>
</evidence>
<name>A0A504Y9J1_FASGI</name>
<evidence type="ECO:0000256" key="11">
    <source>
        <dbReference type="ARBA" id="ARBA00048919"/>
    </source>
</evidence>
<dbReference type="PANTHER" id="PTHR46118">
    <property type="entry name" value="PROTEIN ABHD11"/>
    <property type="match status" value="1"/>
</dbReference>
<dbReference type="OrthoDB" id="8119704at2759"/>
<dbReference type="Gene3D" id="3.40.50.1820">
    <property type="entry name" value="alpha/beta hydrolase"/>
    <property type="match status" value="1"/>
</dbReference>
<evidence type="ECO:0000256" key="2">
    <source>
        <dbReference type="ARBA" id="ARBA00022801"/>
    </source>
</evidence>
<comment type="catalytic activity">
    <reaction evidence="5">
        <text>a 1,2-diacyl-sn-glycerol + H2O = a 2-acylglycerol + a fatty acid + H(+)</text>
        <dbReference type="Rhea" id="RHEA:33275"/>
        <dbReference type="ChEBI" id="CHEBI:15377"/>
        <dbReference type="ChEBI" id="CHEBI:15378"/>
        <dbReference type="ChEBI" id="CHEBI:17389"/>
        <dbReference type="ChEBI" id="CHEBI:17815"/>
        <dbReference type="ChEBI" id="CHEBI:28868"/>
        <dbReference type="EC" id="3.1.1.116"/>
    </reaction>
</comment>
<evidence type="ECO:0000256" key="5">
    <source>
        <dbReference type="ARBA" id="ARBA00043667"/>
    </source>
</evidence>
<comment type="similarity">
    <text evidence="1">Belongs to the AB hydrolase superfamily.</text>
</comment>
<accession>A0A504Y9J1</accession>
<keyword evidence="14" id="KW-1185">Reference proteome</keyword>
<dbReference type="EC" id="3.1.1.116" evidence="3"/>